<accession>A0ABW2CAC0</accession>
<feature type="transmembrane region" description="Helical" evidence="7">
    <location>
        <begin position="188"/>
        <end position="208"/>
    </location>
</feature>
<dbReference type="PANTHER" id="PTHR34390">
    <property type="entry name" value="UPF0442 PROTEIN YJJB-RELATED"/>
    <property type="match status" value="1"/>
</dbReference>
<comment type="subcellular location">
    <subcellularLocation>
        <location evidence="1">Cell membrane</location>
        <topology evidence="1">Multi-pass membrane protein</topology>
    </subcellularLocation>
</comment>
<dbReference type="PANTHER" id="PTHR34390:SF2">
    <property type="entry name" value="SUCCINATE TRANSPORTER SUBUNIT YJJP-RELATED"/>
    <property type="match status" value="1"/>
</dbReference>
<evidence type="ECO:0000256" key="1">
    <source>
        <dbReference type="ARBA" id="ARBA00004651"/>
    </source>
</evidence>
<name>A0ABW2CAC0_9ACTN</name>
<keyword evidence="5 7" id="KW-0472">Membrane</keyword>
<evidence type="ECO:0000256" key="5">
    <source>
        <dbReference type="ARBA" id="ARBA00023136"/>
    </source>
</evidence>
<comment type="similarity">
    <text evidence="6">Belongs to the ThrE exporter (TC 2.A.79) family.</text>
</comment>
<dbReference type="InterPro" id="IPR050539">
    <property type="entry name" value="ThrE_Dicarb/AminoAcid_Exp"/>
</dbReference>
<feature type="transmembrane region" description="Helical" evidence="7">
    <location>
        <begin position="435"/>
        <end position="454"/>
    </location>
</feature>
<sequence>MVKGRVRHGLRRLLGRAEEAAPAEDPSLVGLLTGSRFEGLPPQRESLDPRQTRATMEFLLDLGEQMFIAGSETRSIETGLIAVAATFGLGPIELVIAGRTVHLQYAPPGRTPVVMLKVARTEEGRDLRRMHAIYRLVDDITKGRLDRRDASRELDRIRRLAPVWPWWAMLAGSTVLAASISLQAHGTLPGTLAAMAVLVISNRLGWALPRGGIPSYYVTFVQAAVVVGLGVLALEGGLVQGQTAASTTAANLVLLLPTLSIVSLAQDAITGFELTAASRLIRVVLAFVSLSAAVGAVGVLASDSHAIGNTQQAQFVGLPVLLALLAAAVGSAANGIAMGGVARLIPFASLMGVLAMGVRLTGAGILHLPPPMAVLLAAIVLGTVAGQLSPWLRIPAAALVTPGVTGALLPASSVYRSLSDYTAGAPGAGRGLLSALVTTAAIGAGVVLGNILGAKTEAKVDGQHGHDRKHTPVPHR</sequence>
<dbReference type="InterPro" id="IPR010619">
    <property type="entry name" value="ThrE-like_N"/>
</dbReference>
<feature type="transmembrane region" description="Helical" evidence="7">
    <location>
        <begin position="372"/>
        <end position="389"/>
    </location>
</feature>
<feature type="transmembrane region" description="Helical" evidence="7">
    <location>
        <begin position="215"/>
        <end position="234"/>
    </location>
</feature>
<dbReference type="Proteomes" id="UP001596380">
    <property type="component" value="Unassembled WGS sequence"/>
</dbReference>
<feature type="transmembrane region" description="Helical" evidence="7">
    <location>
        <begin position="249"/>
        <end position="268"/>
    </location>
</feature>
<feature type="transmembrane region" description="Helical" evidence="7">
    <location>
        <begin position="313"/>
        <end position="337"/>
    </location>
</feature>
<keyword evidence="4 7" id="KW-1133">Transmembrane helix</keyword>
<feature type="transmembrane region" description="Helical" evidence="7">
    <location>
        <begin position="344"/>
        <end position="366"/>
    </location>
</feature>
<feature type="transmembrane region" description="Helical" evidence="7">
    <location>
        <begin position="280"/>
        <end position="301"/>
    </location>
</feature>
<protein>
    <submittedName>
        <fullName evidence="9">Threonine/serine exporter ThrE family protein</fullName>
    </submittedName>
</protein>
<keyword evidence="10" id="KW-1185">Reference proteome</keyword>
<dbReference type="RefSeq" id="WP_160819883.1">
    <property type="nucleotide sequence ID" value="NZ_JBHSXE010000001.1"/>
</dbReference>
<dbReference type="EMBL" id="JBHSXS010000001">
    <property type="protein sequence ID" value="MFC6878532.1"/>
    <property type="molecule type" value="Genomic_DNA"/>
</dbReference>
<evidence type="ECO:0000256" key="7">
    <source>
        <dbReference type="SAM" id="Phobius"/>
    </source>
</evidence>
<evidence type="ECO:0000313" key="10">
    <source>
        <dbReference type="Proteomes" id="UP001596380"/>
    </source>
</evidence>
<feature type="domain" description="Threonine/serine exporter-like N-terminal" evidence="8">
    <location>
        <begin position="58"/>
        <end position="297"/>
    </location>
</feature>
<gene>
    <name evidence="9" type="ORF">ACFQKB_02005</name>
</gene>
<organism evidence="9 10">
    <name type="scientific">Actinomadura yumaensis</name>
    <dbReference type="NCBI Taxonomy" id="111807"/>
    <lineage>
        <taxon>Bacteria</taxon>
        <taxon>Bacillati</taxon>
        <taxon>Actinomycetota</taxon>
        <taxon>Actinomycetes</taxon>
        <taxon>Streptosporangiales</taxon>
        <taxon>Thermomonosporaceae</taxon>
        <taxon>Actinomadura</taxon>
    </lineage>
</organism>
<evidence type="ECO:0000259" key="8">
    <source>
        <dbReference type="Pfam" id="PF06738"/>
    </source>
</evidence>
<proteinExistence type="inferred from homology"/>
<feature type="transmembrane region" description="Helical" evidence="7">
    <location>
        <begin position="396"/>
        <end position="415"/>
    </location>
</feature>
<keyword evidence="2" id="KW-1003">Cell membrane</keyword>
<dbReference type="Pfam" id="PF06738">
    <property type="entry name" value="ThrE"/>
    <property type="match status" value="1"/>
</dbReference>
<evidence type="ECO:0000256" key="2">
    <source>
        <dbReference type="ARBA" id="ARBA00022475"/>
    </source>
</evidence>
<comment type="caution">
    <text evidence="9">The sequence shown here is derived from an EMBL/GenBank/DDBJ whole genome shotgun (WGS) entry which is preliminary data.</text>
</comment>
<keyword evidence="3 7" id="KW-0812">Transmembrane</keyword>
<evidence type="ECO:0000313" key="9">
    <source>
        <dbReference type="EMBL" id="MFC6878532.1"/>
    </source>
</evidence>
<evidence type="ECO:0000256" key="4">
    <source>
        <dbReference type="ARBA" id="ARBA00022989"/>
    </source>
</evidence>
<reference evidence="10" key="1">
    <citation type="journal article" date="2019" name="Int. J. Syst. Evol. Microbiol.">
        <title>The Global Catalogue of Microorganisms (GCM) 10K type strain sequencing project: providing services to taxonomists for standard genome sequencing and annotation.</title>
        <authorList>
            <consortium name="The Broad Institute Genomics Platform"/>
            <consortium name="The Broad Institute Genome Sequencing Center for Infectious Disease"/>
            <person name="Wu L."/>
            <person name="Ma J."/>
        </authorList>
    </citation>
    <scope>NUCLEOTIDE SEQUENCE [LARGE SCALE GENOMIC DNA]</scope>
    <source>
        <strain evidence="10">JCM 3369</strain>
    </source>
</reference>
<evidence type="ECO:0000256" key="3">
    <source>
        <dbReference type="ARBA" id="ARBA00022692"/>
    </source>
</evidence>
<feature type="transmembrane region" description="Helical" evidence="7">
    <location>
        <begin position="163"/>
        <end position="182"/>
    </location>
</feature>
<evidence type="ECO:0000256" key="6">
    <source>
        <dbReference type="ARBA" id="ARBA00034125"/>
    </source>
</evidence>